<dbReference type="PROSITE" id="PS50002">
    <property type="entry name" value="SH3"/>
    <property type="match status" value="1"/>
</dbReference>
<dbReference type="InterPro" id="IPR001452">
    <property type="entry name" value="SH3_domain"/>
</dbReference>
<evidence type="ECO:0000256" key="1">
    <source>
        <dbReference type="ARBA" id="ARBA00022443"/>
    </source>
</evidence>
<dbReference type="SMART" id="SM00326">
    <property type="entry name" value="SH3"/>
    <property type="match status" value="1"/>
</dbReference>
<dbReference type="AlphaFoldDB" id="A0A1B7NE15"/>
<dbReference type="InterPro" id="IPR050670">
    <property type="entry name" value="STAM"/>
</dbReference>
<keyword evidence="1 2" id="KW-0728">SH3 domain</keyword>
<name>A0A1B7NE15_9AGAM</name>
<dbReference type="PRINTS" id="PR00452">
    <property type="entry name" value="SH3DOMAIN"/>
</dbReference>
<dbReference type="InParanoid" id="A0A1B7NE15"/>
<dbReference type="PANTHER" id="PTHR45929:SF7">
    <property type="entry name" value="LAS SEVENTEEN-BINDING PROTEIN 1"/>
    <property type="match status" value="1"/>
</dbReference>
<dbReference type="STRING" id="1314800.A0A1B7NE15"/>
<reference evidence="5 6" key="1">
    <citation type="submission" date="2016-06" db="EMBL/GenBank/DDBJ databases">
        <title>Comparative genomics of the ectomycorrhizal sister species Rhizopogon vinicolor and Rhizopogon vesiculosus (Basidiomycota: Boletales) reveals a divergence of the mating type B locus.</title>
        <authorList>
            <consortium name="DOE Joint Genome Institute"/>
            <person name="Mujic A.B."/>
            <person name="Kuo A."/>
            <person name="Tritt A."/>
            <person name="Lipzen A."/>
            <person name="Chen C."/>
            <person name="Johnson J."/>
            <person name="Sharma A."/>
            <person name="Barry K."/>
            <person name="Grigoriev I.V."/>
            <person name="Spatafora J.W."/>
        </authorList>
    </citation>
    <scope>NUCLEOTIDE SEQUENCE [LARGE SCALE GENOMIC DNA]</scope>
    <source>
        <strain evidence="5 6">AM-OR11-026</strain>
    </source>
</reference>
<evidence type="ECO:0000259" key="4">
    <source>
        <dbReference type="PROSITE" id="PS50002"/>
    </source>
</evidence>
<evidence type="ECO:0000256" key="2">
    <source>
        <dbReference type="PROSITE-ProRule" id="PRU00192"/>
    </source>
</evidence>
<dbReference type="OrthoDB" id="5983572at2759"/>
<proteinExistence type="predicted"/>
<feature type="domain" description="SH3" evidence="4">
    <location>
        <begin position="77"/>
        <end position="137"/>
    </location>
</feature>
<sequence length="266" mass="28636">MSDLTLLDHIISQTRQNVDLLMSHNKISQSDGRDILAKLPSQGTGSIVSLTQQTQRLRMSPVLAQSLKNHNSNPSMSSKAEARAKWEWTSEDPNDLSFHVGEVIEIVKETNADWWTGRNKAGKEGLFPSVYVDKLPPRSVSPLSFPEFPNSRTSLDSKYGLTEPKYSTPPGPPQYSSPQSLQPHYLPPSGPPAGGYMPPPSGPTYNNNNNNNSYSGNPPVVQPIPQQPPKKGRFGNLGATMAQSAAGGLGFGAGAAIGSDVINSLF</sequence>
<dbReference type="Pfam" id="PF00018">
    <property type="entry name" value="SH3_1"/>
    <property type="match status" value="1"/>
</dbReference>
<protein>
    <submittedName>
        <fullName evidence="5">SH3-domain-containing protein</fullName>
    </submittedName>
</protein>
<dbReference type="SUPFAM" id="SSF50044">
    <property type="entry name" value="SH3-domain"/>
    <property type="match status" value="1"/>
</dbReference>
<dbReference type="FunCoup" id="A0A1B7NE15">
    <property type="interactions" value="72"/>
</dbReference>
<dbReference type="EMBL" id="KV448143">
    <property type="protein sequence ID" value="OAX43121.1"/>
    <property type="molecule type" value="Genomic_DNA"/>
</dbReference>
<feature type="region of interest" description="Disordered" evidence="3">
    <location>
        <begin position="142"/>
        <end position="237"/>
    </location>
</feature>
<feature type="compositionally biased region" description="Pro residues" evidence="3">
    <location>
        <begin position="185"/>
        <end position="202"/>
    </location>
</feature>
<dbReference type="CDD" id="cd00174">
    <property type="entry name" value="SH3"/>
    <property type="match status" value="1"/>
</dbReference>
<keyword evidence="6" id="KW-1185">Reference proteome</keyword>
<dbReference type="Proteomes" id="UP000092154">
    <property type="component" value="Unassembled WGS sequence"/>
</dbReference>
<dbReference type="Gene3D" id="2.30.30.40">
    <property type="entry name" value="SH3 Domains"/>
    <property type="match status" value="1"/>
</dbReference>
<feature type="compositionally biased region" description="Low complexity" evidence="3">
    <location>
        <begin position="203"/>
        <end position="219"/>
    </location>
</feature>
<evidence type="ECO:0000313" key="5">
    <source>
        <dbReference type="EMBL" id="OAX43121.1"/>
    </source>
</evidence>
<gene>
    <name evidence="5" type="ORF">K503DRAFT_732179</name>
</gene>
<evidence type="ECO:0000256" key="3">
    <source>
        <dbReference type="SAM" id="MobiDB-lite"/>
    </source>
</evidence>
<organism evidence="5 6">
    <name type="scientific">Rhizopogon vinicolor AM-OR11-026</name>
    <dbReference type="NCBI Taxonomy" id="1314800"/>
    <lineage>
        <taxon>Eukaryota</taxon>
        <taxon>Fungi</taxon>
        <taxon>Dikarya</taxon>
        <taxon>Basidiomycota</taxon>
        <taxon>Agaricomycotina</taxon>
        <taxon>Agaricomycetes</taxon>
        <taxon>Agaricomycetidae</taxon>
        <taxon>Boletales</taxon>
        <taxon>Suillineae</taxon>
        <taxon>Rhizopogonaceae</taxon>
        <taxon>Rhizopogon</taxon>
    </lineage>
</organism>
<dbReference type="InterPro" id="IPR036028">
    <property type="entry name" value="SH3-like_dom_sf"/>
</dbReference>
<accession>A0A1B7NE15</accession>
<evidence type="ECO:0000313" key="6">
    <source>
        <dbReference type="Proteomes" id="UP000092154"/>
    </source>
</evidence>
<dbReference type="PANTHER" id="PTHR45929">
    <property type="entry name" value="JAK PATHWAY SIGNAL TRANSDUCTION ADAPTOR MOLECULE"/>
    <property type="match status" value="1"/>
</dbReference>